<dbReference type="Proteomes" id="UP000805649">
    <property type="component" value="Unassembled WGS sequence"/>
</dbReference>
<proteinExistence type="predicted"/>
<gene>
    <name evidence="1" type="ORF">CTRU02_201677</name>
</gene>
<keyword evidence="2" id="KW-1185">Reference proteome</keyword>
<sequence>MIMSLAVFYSTFFAPQELSNDSPLPPMDRFKMFRTAAAWCLVWGKFTHPSIATIPPFILYVEAEFIISRAAQMNCYILSSVCLRLLLKMGLHRDPSKLANISAYEGEMRRRMWNMAVQLDLIVSFHMGLPSMLNGIDCDCELPGNLIDEDFGEDSVELPNPRPMTDYTEMTYPITKSRLMRVFGQIAREAHLLTPAPYSEVMRLDGLLKEAWRKLPQFLEVQPLEQCVTTPPMQIFQRFGLASLYNKSRCVLHRRFLLEPVPKKEHDYSRWQCIEGAVTILEYQNTMCHACQPGNMLSQHGWFVSSLAVHDFLMAAIIVYLAIGHAPFWDEGEHEWMDNFTPRLTKGRLLHLLQKSYTIWVGLVGEESEVKKTVGMLQTMLTKLGSPGNSPSKVGETGAPASVQRSEATTSSYDSQFLTGLSISDVASTVPSSVTNHIQSLGFGEPGVGAGDSGLDREWIAVGEEMDWVSLFPSQIVSRLSDTDFVALL</sequence>
<comment type="caution">
    <text evidence="1">The sequence shown here is derived from an EMBL/GenBank/DDBJ whole genome shotgun (WGS) entry which is preliminary data.</text>
</comment>
<reference evidence="1 2" key="1">
    <citation type="journal article" date="2020" name="Phytopathology">
        <title>Genome Sequence Resources of Colletotrichum truncatum, C. plurivorum, C. musicola, and C. sojae: Four Species Pathogenic to Soybean (Glycine max).</title>
        <authorList>
            <person name="Rogerio F."/>
            <person name="Boufleur T.R."/>
            <person name="Ciampi-Guillardi M."/>
            <person name="Sukno S.A."/>
            <person name="Thon M.R."/>
            <person name="Massola Junior N.S."/>
            <person name="Baroncelli R."/>
        </authorList>
    </citation>
    <scope>NUCLEOTIDE SEQUENCE [LARGE SCALE GENOMIC DNA]</scope>
    <source>
        <strain evidence="1 2">CMES1059</strain>
    </source>
</reference>
<evidence type="ECO:0000313" key="1">
    <source>
        <dbReference type="EMBL" id="KAL0943790.1"/>
    </source>
</evidence>
<organism evidence="1 2">
    <name type="scientific">Colletotrichum truncatum</name>
    <name type="common">Anthracnose fungus</name>
    <name type="synonym">Colletotrichum capsici</name>
    <dbReference type="NCBI Taxonomy" id="5467"/>
    <lineage>
        <taxon>Eukaryota</taxon>
        <taxon>Fungi</taxon>
        <taxon>Dikarya</taxon>
        <taxon>Ascomycota</taxon>
        <taxon>Pezizomycotina</taxon>
        <taxon>Sordariomycetes</taxon>
        <taxon>Hypocreomycetidae</taxon>
        <taxon>Glomerellales</taxon>
        <taxon>Glomerellaceae</taxon>
        <taxon>Colletotrichum</taxon>
        <taxon>Colletotrichum truncatum species complex</taxon>
    </lineage>
</organism>
<accession>A0ACC3ZI47</accession>
<evidence type="ECO:0000313" key="2">
    <source>
        <dbReference type="Proteomes" id="UP000805649"/>
    </source>
</evidence>
<protein>
    <submittedName>
        <fullName evidence="1">C6 transcription factor</fullName>
    </submittedName>
</protein>
<name>A0ACC3ZI47_COLTU</name>
<dbReference type="EMBL" id="VUJX02000001">
    <property type="protein sequence ID" value="KAL0943790.1"/>
    <property type="molecule type" value="Genomic_DNA"/>
</dbReference>